<feature type="transmembrane region" description="Helical" evidence="1">
    <location>
        <begin position="246"/>
        <end position="266"/>
    </location>
</feature>
<evidence type="ECO:0000313" key="3">
    <source>
        <dbReference type="Proteomes" id="UP000184310"/>
    </source>
</evidence>
<keyword evidence="1" id="KW-0472">Membrane</keyword>
<proteinExistence type="predicted"/>
<feature type="transmembrane region" description="Helical" evidence="1">
    <location>
        <begin position="446"/>
        <end position="464"/>
    </location>
</feature>
<sequence>MENTFCIFLVNGENFLAINREGRYSLPNLTFKGEKDCELEVKEWLASKFKINYKKLLVAKENISNSFENDVYRASKNVKSIFVEAEEIEFLNKKDQDGFMFLKFSEILNLDFFNVNNLKSTMESLINEGYNSFSVEEAKKYLEHRLGRRGYFKNYTKEVEELRIDNEAKVGKKISFILLSLLGGILFSYFFFDYAGISVIIYVGYLIGLFLIMCGIKNNSFFGYFLLFVTMLLALSYGIYTNPIFRLINVFIIPISLVTSFILFTYKDITLNLKNVSKVFVEFFIGKALNTSIKLPCFLKDIIIDNKQRSNSETKKSILFGILVSLPILVILTMFLIGADSMFSYHIRNITSSLRNISIDKILILKIISFILVSFYVFGLMWSFSYDFKVELNSKDKKVLNPVTVITILTLVSLLYIVFTKIQISYLYCNKTLPEGFTHASYARSGFFQLVALVFINVIAIVGLKLKTNVDIISNIGKVLNGLFTIITCLTFNMSFSALYKMNLYIDTFGYTRLRILVQVFTIFLIFILFLLLVFIWREINLFKPVIIIGSILYVGLNFFNIDAYIVDKNVNEKPKAEVDMNYLTELSLDSAVKMKKAVDNDKIPKDLYDKWYYSKNRDKNYWYEYNYFKSQVK</sequence>
<feature type="transmembrane region" description="Helical" evidence="1">
    <location>
        <begin position="174"/>
        <end position="191"/>
    </location>
</feature>
<dbReference type="OrthoDB" id="9767931at2"/>
<dbReference type="Pfam" id="PF13687">
    <property type="entry name" value="DUF4153"/>
    <property type="match status" value="1"/>
</dbReference>
<dbReference type="Proteomes" id="UP000184310">
    <property type="component" value="Unassembled WGS sequence"/>
</dbReference>
<keyword evidence="3" id="KW-1185">Reference proteome</keyword>
<feature type="transmembrane region" description="Helical" evidence="1">
    <location>
        <begin position="403"/>
        <end position="426"/>
    </location>
</feature>
<name>A0A1M6ESB8_9CLOT</name>
<evidence type="ECO:0000313" key="2">
    <source>
        <dbReference type="EMBL" id="SHI88260.1"/>
    </source>
</evidence>
<dbReference type="RefSeq" id="WP_084108349.1">
    <property type="nucleotide sequence ID" value="NZ_FQZB01000005.1"/>
</dbReference>
<feature type="transmembrane region" description="Helical" evidence="1">
    <location>
        <begin position="516"/>
        <end position="537"/>
    </location>
</feature>
<organism evidence="2 3">
    <name type="scientific">Clostridium cavendishii DSM 21758</name>
    <dbReference type="NCBI Taxonomy" id="1121302"/>
    <lineage>
        <taxon>Bacteria</taxon>
        <taxon>Bacillati</taxon>
        <taxon>Bacillota</taxon>
        <taxon>Clostridia</taxon>
        <taxon>Eubacteriales</taxon>
        <taxon>Clostridiaceae</taxon>
        <taxon>Clostridium</taxon>
    </lineage>
</organism>
<dbReference type="EMBL" id="FQZB01000005">
    <property type="protein sequence ID" value="SHI88260.1"/>
    <property type="molecule type" value="Genomic_DNA"/>
</dbReference>
<feature type="transmembrane region" description="Helical" evidence="1">
    <location>
        <begin position="317"/>
        <end position="339"/>
    </location>
</feature>
<keyword evidence="1" id="KW-0812">Transmembrane</keyword>
<accession>A0A1M6ESB8</accession>
<feature type="transmembrane region" description="Helical" evidence="1">
    <location>
        <begin position="362"/>
        <end position="382"/>
    </location>
</feature>
<gene>
    <name evidence="2" type="ORF">SAMN02745163_00929</name>
</gene>
<dbReference type="STRING" id="1121302.SAMN02745163_00929"/>
<keyword evidence="1" id="KW-1133">Transmembrane helix</keyword>
<dbReference type="InterPro" id="IPR025291">
    <property type="entry name" value="DUF4153"/>
</dbReference>
<reference evidence="2 3" key="1">
    <citation type="submission" date="2016-11" db="EMBL/GenBank/DDBJ databases">
        <authorList>
            <person name="Jaros S."/>
            <person name="Januszkiewicz K."/>
            <person name="Wedrychowicz H."/>
        </authorList>
    </citation>
    <scope>NUCLEOTIDE SEQUENCE [LARGE SCALE GENOMIC DNA]</scope>
    <source>
        <strain evidence="2 3">DSM 21758</strain>
    </source>
</reference>
<evidence type="ECO:0000256" key="1">
    <source>
        <dbReference type="SAM" id="Phobius"/>
    </source>
</evidence>
<feature type="transmembrane region" description="Helical" evidence="1">
    <location>
        <begin position="221"/>
        <end position="240"/>
    </location>
</feature>
<feature type="transmembrane region" description="Helical" evidence="1">
    <location>
        <begin position="197"/>
        <end position="214"/>
    </location>
</feature>
<feature type="transmembrane region" description="Helical" evidence="1">
    <location>
        <begin position="546"/>
        <end position="567"/>
    </location>
</feature>
<dbReference type="AlphaFoldDB" id="A0A1M6ESB8"/>
<feature type="transmembrane region" description="Helical" evidence="1">
    <location>
        <begin position="476"/>
        <end position="496"/>
    </location>
</feature>
<protein>
    <submittedName>
        <fullName evidence="2">Uncharacterized protein</fullName>
    </submittedName>
</protein>